<feature type="compositionally biased region" description="Acidic residues" evidence="1">
    <location>
        <begin position="196"/>
        <end position="207"/>
    </location>
</feature>
<feature type="compositionally biased region" description="Low complexity" evidence="1">
    <location>
        <begin position="46"/>
        <end position="64"/>
    </location>
</feature>
<reference evidence="2" key="1">
    <citation type="submission" date="2023-03" db="EMBL/GenBank/DDBJ databases">
        <title>Massive genome expansion in bonnet fungi (Mycena s.s.) driven by repeated elements and novel gene families across ecological guilds.</title>
        <authorList>
            <consortium name="Lawrence Berkeley National Laboratory"/>
            <person name="Harder C.B."/>
            <person name="Miyauchi S."/>
            <person name="Viragh M."/>
            <person name="Kuo A."/>
            <person name="Thoen E."/>
            <person name="Andreopoulos B."/>
            <person name="Lu D."/>
            <person name="Skrede I."/>
            <person name="Drula E."/>
            <person name="Henrissat B."/>
            <person name="Morin E."/>
            <person name="Kohler A."/>
            <person name="Barry K."/>
            <person name="LaButti K."/>
            <person name="Morin E."/>
            <person name="Salamov A."/>
            <person name="Lipzen A."/>
            <person name="Mereny Z."/>
            <person name="Hegedus B."/>
            <person name="Baldrian P."/>
            <person name="Stursova M."/>
            <person name="Weitz H."/>
            <person name="Taylor A."/>
            <person name="Grigoriev I.V."/>
            <person name="Nagy L.G."/>
            <person name="Martin F."/>
            <person name="Kauserud H."/>
        </authorList>
    </citation>
    <scope>NUCLEOTIDE SEQUENCE</scope>
    <source>
        <strain evidence="2">CBHHK188m</strain>
    </source>
</reference>
<feature type="region of interest" description="Disordered" evidence="1">
    <location>
        <begin position="1"/>
        <end position="108"/>
    </location>
</feature>
<feature type="compositionally biased region" description="Gly residues" evidence="1">
    <location>
        <begin position="211"/>
        <end position="222"/>
    </location>
</feature>
<accession>A0AAD7MNX8</accession>
<feature type="compositionally biased region" description="Basic residues" evidence="1">
    <location>
        <begin position="155"/>
        <end position="165"/>
    </location>
</feature>
<sequence length="408" mass="41752">MHMRSASGATTHSTSTNSNREGWGSSDSDDELGLGGGADEDRTVTARSASGSSRRALSYNLAGGSPPPPVPPLPSAHQGNNHSLGIDIVGGMGMQPQPFPRSPTASVFSAPDSASIAYTHTSAGSTTALTRPHGQLMKGRGLAGLPPSPPIHKERERRRLRKKSRPGAGGAGAQAVVEMREMRKESSEETNARAEGEDEDEDWDAEDLGAGASGGAQGGGGVYTNPGTGASRSSLGTPASLGPGTPYGAQPVPAESGSHVALPGAQGLLSRIGSVKRWGFGGKEREGRNGKKGSSVSVASESESAFRFLACVGGCEGEGGSLIVLRLLLSPPALPSVFPSSTHLPQLPSLLPFGKPSLSVDLTSPSLTPSLPHRSPCPFCPFLSLPHSLNTSRPLPLPSFSSPLLSSP</sequence>
<protein>
    <submittedName>
        <fullName evidence="2">Uncharacterized protein</fullName>
    </submittedName>
</protein>
<organism evidence="2 3">
    <name type="scientific">Mycena maculata</name>
    <dbReference type="NCBI Taxonomy" id="230809"/>
    <lineage>
        <taxon>Eukaryota</taxon>
        <taxon>Fungi</taxon>
        <taxon>Dikarya</taxon>
        <taxon>Basidiomycota</taxon>
        <taxon>Agaricomycotina</taxon>
        <taxon>Agaricomycetes</taxon>
        <taxon>Agaricomycetidae</taxon>
        <taxon>Agaricales</taxon>
        <taxon>Marasmiineae</taxon>
        <taxon>Mycenaceae</taxon>
        <taxon>Mycena</taxon>
    </lineage>
</organism>
<feature type="compositionally biased region" description="Low complexity" evidence="1">
    <location>
        <begin position="1"/>
        <end position="26"/>
    </location>
</feature>
<keyword evidence="3" id="KW-1185">Reference proteome</keyword>
<feature type="region of interest" description="Disordered" evidence="1">
    <location>
        <begin position="139"/>
        <end position="256"/>
    </location>
</feature>
<dbReference type="EMBL" id="JARJLG010000222">
    <property type="protein sequence ID" value="KAJ7726175.1"/>
    <property type="molecule type" value="Genomic_DNA"/>
</dbReference>
<dbReference type="Proteomes" id="UP001215280">
    <property type="component" value="Unassembled WGS sequence"/>
</dbReference>
<evidence type="ECO:0000313" key="3">
    <source>
        <dbReference type="Proteomes" id="UP001215280"/>
    </source>
</evidence>
<feature type="compositionally biased region" description="Pro residues" evidence="1">
    <location>
        <begin position="65"/>
        <end position="74"/>
    </location>
</feature>
<proteinExistence type="predicted"/>
<gene>
    <name evidence="2" type="ORF">DFH07DRAFT_853187</name>
</gene>
<feature type="compositionally biased region" description="Basic and acidic residues" evidence="1">
    <location>
        <begin position="178"/>
        <end position="195"/>
    </location>
</feature>
<evidence type="ECO:0000313" key="2">
    <source>
        <dbReference type="EMBL" id="KAJ7726175.1"/>
    </source>
</evidence>
<dbReference type="AlphaFoldDB" id="A0AAD7MNX8"/>
<name>A0AAD7MNX8_9AGAR</name>
<comment type="caution">
    <text evidence="2">The sequence shown here is derived from an EMBL/GenBank/DDBJ whole genome shotgun (WGS) entry which is preliminary data.</text>
</comment>
<evidence type="ECO:0000256" key="1">
    <source>
        <dbReference type="SAM" id="MobiDB-lite"/>
    </source>
</evidence>